<dbReference type="AlphaFoldDB" id="A0A7K4BY56"/>
<dbReference type="GO" id="GO:0042245">
    <property type="term" value="P:RNA repair"/>
    <property type="evidence" value="ECO:0007669"/>
    <property type="project" value="TreeGrafter"/>
</dbReference>
<evidence type="ECO:0000256" key="4">
    <source>
        <dbReference type="ARBA" id="ARBA00022598"/>
    </source>
</evidence>
<feature type="binding site" evidence="15">
    <location>
        <position position="435"/>
    </location>
    <ligand>
        <name>GMP</name>
        <dbReference type="ChEBI" id="CHEBI:58115"/>
    </ligand>
</feature>
<comment type="subunit">
    <text evidence="2">Monomer.</text>
</comment>
<dbReference type="GO" id="GO:0005525">
    <property type="term" value="F:GTP binding"/>
    <property type="evidence" value="ECO:0007669"/>
    <property type="project" value="UniProtKB-KW"/>
</dbReference>
<reference evidence="17 18" key="1">
    <citation type="journal article" date="2020" name="Biotechnol. Biofuels">
        <title>New insights from the biogas microbiome by comprehensive genome-resolved metagenomics of nearly 1600 species originating from multiple anaerobic digesters.</title>
        <authorList>
            <person name="Campanaro S."/>
            <person name="Treu L."/>
            <person name="Rodriguez-R L.M."/>
            <person name="Kovalovszki A."/>
            <person name="Ziels R.M."/>
            <person name="Maus I."/>
            <person name="Zhu X."/>
            <person name="Kougias P.G."/>
            <person name="Basile A."/>
            <person name="Luo G."/>
            <person name="Schluter A."/>
            <person name="Konstantinidis K.T."/>
            <person name="Angelidaki I."/>
        </authorList>
    </citation>
    <scope>NUCLEOTIDE SEQUENCE [LARGE SCALE GENOMIC DNA]</scope>
    <source>
        <strain evidence="17">AS22ysBPME_79</strain>
    </source>
</reference>
<dbReference type="GO" id="GO:0006396">
    <property type="term" value="P:RNA processing"/>
    <property type="evidence" value="ECO:0007669"/>
    <property type="project" value="InterPro"/>
</dbReference>
<dbReference type="GO" id="GO:0030145">
    <property type="term" value="F:manganese ion binding"/>
    <property type="evidence" value="ECO:0007669"/>
    <property type="project" value="TreeGrafter"/>
</dbReference>
<evidence type="ECO:0000256" key="8">
    <source>
        <dbReference type="ARBA" id="ARBA00023211"/>
    </source>
</evidence>
<feature type="binding site" evidence="16">
    <location>
        <position position="156"/>
    </location>
    <ligand>
        <name>Mn(2+)</name>
        <dbReference type="ChEBI" id="CHEBI:29035"/>
        <label>1</label>
    </ligand>
</feature>
<keyword evidence="4" id="KW-0436">Ligase</keyword>
<sequence>MEQEKIKIYAKDIDTPTLEQFLNCIKENYVIDAALMPDAHYGYVAPIGSVIVTKKYIVPSWVGYDIGCGVTAIKIEGKNILEKIKKNKNEIYKTINQTIPMGLGKLNAEHKISKKNKEEFKKILKKLEKNKIDPELFKWIKRKALSNIGSLGHGNHFIELSEENETNTNSKKNKHTKTKPNNNIAWLIIHSGSRNVGHRIAGHYMKKAQEIAQKNQLNKNEITKQNETNKKNETNNQNEFNEIKINEKESIEKTYPLDSTTKIGKEYLAVLDFCLELALINRIEIGKKVVENIENILGEKTKNTIWANKNHNHAQKIEKTEKFIHRKGATPSKKGERGIIPGNMRDGCFLVIGKGNKKFLESSSHGAGRSMSKSQAKKEITLDQFKETMKGITATIESGTIDESPFAYKNINSIMEAQKESVKIYKHLKPIINWKGTGK</sequence>
<evidence type="ECO:0000313" key="18">
    <source>
        <dbReference type="Proteomes" id="UP000526302"/>
    </source>
</evidence>
<dbReference type="Proteomes" id="UP000526302">
    <property type="component" value="Unassembled WGS sequence"/>
</dbReference>
<comment type="function">
    <text evidence="11">Essential for tRNA splicing and maturation. Acts by directly joining spliced tRNA halves to mature-sized tRNAs. Joins RNA with 2',3'-cyclic-phosphate or 3'-phosphate ends to RNA with 5'-hydroxy ends.</text>
</comment>
<comment type="cofactor">
    <cofactor evidence="16">
        <name>Mn(2+)</name>
        <dbReference type="ChEBI" id="CHEBI:29035"/>
    </cofactor>
    <text evidence="16">Binds 2 manganese ions per subunit.</text>
</comment>
<dbReference type="SUPFAM" id="SSF103365">
    <property type="entry name" value="Hypothetical protein PH1602"/>
    <property type="match status" value="1"/>
</dbReference>
<dbReference type="PANTHER" id="PTHR43749">
    <property type="entry name" value="RNA-SPLICING LIGASE RTCB"/>
    <property type="match status" value="1"/>
</dbReference>
<dbReference type="InterPro" id="IPR052915">
    <property type="entry name" value="RtcB-like"/>
</dbReference>
<evidence type="ECO:0000256" key="2">
    <source>
        <dbReference type="ARBA" id="ARBA00011245"/>
    </source>
</evidence>
<comment type="caution">
    <text evidence="17">The sequence shown here is derived from an EMBL/GenBank/DDBJ whole genome shotgun (WGS) entry which is preliminary data.</text>
</comment>
<evidence type="ECO:0000256" key="10">
    <source>
        <dbReference type="ARBA" id="ARBA00033766"/>
    </source>
</evidence>
<feature type="binding site" evidence="15">
    <location>
        <begin position="155"/>
        <end position="159"/>
    </location>
    <ligand>
        <name>GMP</name>
        <dbReference type="ChEBI" id="CHEBI:58115"/>
    </ligand>
</feature>
<organism evidence="17 18">
    <name type="scientific">Candidatus Iainarchaeum sp</name>
    <dbReference type="NCBI Taxonomy" id="3101447"/>
    <lineage>
        <taxon>Archaea</taxon>
        <taxon>Candidatus Iainarchaeota</taxon>
        <taxon>Candidatus Iainarchaeia</taxon>
        <taxon>Candidatus Iainarchaeales</taxon>
        <taxon>Candidatus Iainarchaeaceae</taxon>
        <taxon>Candidatus Iainarchaeum</taxon>
    </lineage>
</organism>
<dbReference type="InterPro" id="IPR036025">
    <property type="entry name" value="RtcB-like_sf"/>
</dbReference>
<keyword evidence="8 16" id="KW-0464">Manganese</keyword>
<evidence type="ECO:0000256" key="3">
    <source>
        <dbReference type="ARBA" id="ARBA00012726"/>
    </source>
</evidence>
<evidence type="ECO:0000256" key="16">
    <source>
        <dbReference type="PIRSR" id="PIRSR601233-3"/>
    </source>
</evidence>
<dbReference type="Gene3D" id="3.90.1860.10">
    <property type="entry name" value="tRNA-splicing ligase RtcB"/>
    <property type="match status" value="1"/>
</dbReference>
<gene>
    <name evidence="17" type="ORF">GX950_00110</name>
</gene>
<dbReference type="InterPro" id="IPR001233">
    <property type="entry name" value="RtcB"/>
</dbReference>
<comment type="catalytic activity">
    <reaction evidence="12">
        <text>a 3'-end 3'-phospho-ribonucleotide-RNA + a 5'-end dephospho-ribonucleoside-RNA + GTP = a ribonucleotidyl-ribonucleotide-RNA + GMP + diphosphate</text>
        <dbReference type="Rhea" id="RHEA:68076"/>
        <dbReference type="Rhea" id="RHEA-COMP:10463"/>
        <dbReference type="Rhea" id="RHEA-COMP:13936"/>
        <dbReference type="Rhea" id="RHEA-COMP:17355"/>
        <dbReference type="ChEBI" id="CHEBI:33019"/>
        <dbReference type="ChEBI" id="CHEBI:37565"/>
        <dbReference type="ChEBI" id="CHEBI:58115"/>
        <dbReference type="ChEBI" id="CHEBI:83062"/>
        <dbReference type="ChEBI" id="CHEBI:138284"/>
        <dbReference type="ChEBI" id="CHEBI:173118"/>
        <dbReference type="EC" id="6.5.1.8"/>
    </reaction>
</comment>
<dbReference type="GO" id="GO:0170057">
    <property type="term" value="F:RNA ligase (GTP) activity"/>
    <property type="evidence" value="ECO:0007669"/>
    <property type="project" value="UniProtKB-EC"/>
</dbReference>
<evidence type="ECO:0000256" key="6">
    <source>
        <dbReference type="ARBA" id="ARBA00022741"/>
    </source>
</evidence>
<feature type="binding site" evidence="15">
    <location>
        <begin position="365"/>
        <end position="368"/>
    </location>
    <ligand>
        <name>GMP</name>
        <dbReference type="ChEBI" id="CHEBI:58115"/>
    </ligand>
</feature>
<feature type="binding site" evidence="15">
    <location>
        <begin position="311"/>
        <end position="312"/>
    </location>
    <ligand>
        <name>GMP</name>
        <dbReference type="ChEBI" id="CHEBI:58115"/>
    </ligand>
</feature>
<feature type="binding site" evidence="16">
    <location>
        <position position="311"/>
    </location>
    <ligand>
        <name>Mn(2+)</name>
        <dbReference type="ChEBI" id="CHEBI:29035"/>
        <label>2</label>
    </ligand>
</feature>
<feature type="active site" description="GMP-histidine intermediate" evidence="14">
    <location>
        <position position="365"/>
    </location>
</feature>
<comment type="catalytic activity">
    <reaction evidence="13">
        <text>a 3'-end 2',3'-cyclophospho-ribonucleotide-RNA + a 5'-end dephospho-ribonucleoside-RNA + GTP + H2O = a ribonucleotidyl-ribonucleotide-RNA + GMP + diphosphate + H(+)</text>
        <dbReference type="Rhea" id="RHEA:68080"/>
        <dbReference type="Rhea" id="RHEA-COMP:10464"/>
        <dbReference type="Rhea" id="RHEA-COMP:13936"/>
        <dbReference type="Rhea" id="RHEA-COMP:17355"/>
        <dbReference type="ChEBI" id="CHEBI:15377"/>
        <dbReference type="ChEBI" id="CHEBI:15378"/>
        <dbReference type="ChEBI" id="CHEBI:33019"/>
        <dbReference type="ChEBI" id="CHEBI:37565"/>
        <dbReference type="ChEBI" id="CHEBI:58115"/>
        <dbReference type="ChEBI" id="CHEBI:83064"/>
        <dbReference type="ChEBI" id="CHEBI:138284"/>
        <dbReference type="ChEBI" id="CHEBI:173118"/>
        <dbReference type="EC" id="6.5.1.8"/>
    </reaction>
</comment>
<name>A0A7K4BY56_9ARCH</name>
<evidence type="ECO:0000313" key="17">
    <source>
        <dbReference type="EMBL" id="NMA44204.1"/>
    </source>
</evidence>
<comment type="similarity">
    <text evidence="1">Belongs to the RtcB family.</text>
</comment>
<dbReference type="PANTHER" id="PTHR43749:SF2">
    <property type="entry name" value="RNA-SPLICING LIGASE RTCB"/>
    <property type="match status" value="1"/>
</dbReference>
<evidence type="ECO:0000256" key="13">
    <source>
        <dbReference type="ARBA" id="ARBA00049514"/>
    </source>
</evidence>
<evidence type="ECO:0000256" key="12">
    <source>
        <dbReference type="ARBA" id="ARBA00047746"/>
    </source>
</evidence>
<feature type="binding site" evidence="16">
    <location>
        <position position="65"/>
    </location>
    <ligand>
        <name>Mn(2+)</name>
        <dbReference type="ChEBI" id="CHEBI:29035"/>
        <label>1</label>
    </ligand>
</feature>
<feature type="binding site" evidence="16">
    <location>
        <position position="190"/>
    </location>
    <ligand>
        <name>Mn(2+)</name>
        <dbReference type="ChEBI" id="CHEBI:29035"/>
        <label>2</label>
    </ligand>
</feature>
<evidence type="ECO:0000256" key="9">
    <source>
        <dbReference type="ARBA" id="ARBA00030221"/>
    </source>
</evidence>
<accession>A0A7K4BY56</accession>
<protein>
    <recommendedName>
        <fullName evidence="10">tRNA-splicing ligase RtcB</fullName>
        <ecNumber evidence="3">6.5.1.8</ecNumber>
    </recommendedName>
    <alternativeName>
        <fullName evidence="9">3'-phosphate/5'-hydroxy nucleic acid ligase</fullName>
    </alternativeName>
</protein>
<dbReference type="EMBL" id="JAAZKV010000001">
    <property type="protein sequence ID" value="NMA44204.1"/>
    <property type="molecule type" value="Genomic_DNA"/>
</dbReference>
<evidence type="ECO:0000256" key="11">
    <source>
        <dbReference type="ARBA" id="ARBA00045316"/>
    </source>
</evidence>
<evidence type="ECO:0000256" key="7">
    <source>
        <dbReference type="ARBA" id="ARBA00023134"/>
    </source>
</evidence>
<dbReference type="Pfam" id="PF01139">
    <property type="entry name" value="RtcB"/>
    <property type="match status" value="1"/>
</dbReference>
<dbReference type="GO" id="GO:0006281">
    <property type="term" value="P:DNA repair"/>
    <property type="evidence" value="ECO:0007669"/>
    <property type="project" value="TreeGrafter"/>
</dbReference>
<feature type="binding site" evidence="15">
    <location>
        <begin position="341"/>
        <end position="344"/>
    </location>
    <ligand>
        <name>GMP</name>
        <dbReference type="ChEBI" id="CHEBI:58115"/>
    </ligand>
</feature>
<evidence type="ECO:0000256" key="5">
    <source>
        <dbReference type="ARBA" id="ARBA00022723"/>
    </source>
</evidence>
<evidence type="ECO:0000256" key="14">
    <source>
        <dbReference type="PIRSR" id="PIRSR601233-1"/>
    </source>
</evidence>
<proteinExistence type="inferred from homology"/>
<evidence type="ECO:0000256" key="15">
    <source>
        <dbReference type="PIRSR" id="PIRSR601233-2"/>
    </source>
</evidence>
<keyword evidence="5 16" id="KW-0479">Metal-binding</keyword>
<keyword evidence="7 15" id="KW-0342">GTP-binding</keyword>
<keyword evidence="6 15" id="KW-0547">Nucleotide-binding</keyword>
<dbReference type="EC" id="6.5.1.8" evidence="3"/>
<evidence type="ECO:0000256" key="1">
    <source>
        <dbReference type="ARBA" id="ARBA00008071"/>
    </source>
</evidence>
<dbReference type="GO" id="GO:0003909">
    <property type="term" value="F:DNA ligase activity"/>
    <property type="evidence" value="ECO:0007669"/>
    <property type="project" value="TreeGrafter"/>
</dbReference>